<feature type="non-terminal residue" evidence="1">
    <location>
        <position position="1"/>
    </location>
</feature>
<accession>A0A820DU93</accession>
<proteinExistence type="predicted"/>
<comment type="caution">
    <text evidence="1">The sequence shown here is derived from an EMBL/GenBank/DDBJ whole genome shotgun (WGS) entry which is preliminary data.</text>
</comment>
<evidence type="ECO:0000313" key="1">
    <source>
        <dbReference type="EMBL" id="CAF4238002.1"/>
    </source>
</evidence>
<organism evidence="1 2">
    <name type="scientific">Adineta steineri</name>
    <dbReference type="NCBI Taxonomy" id="433720"/>
    <lineage>
        <taxon>Eukaryota</taxon>
        <taxon>Metazoa</taxon>
        <taxon>Spiralia</taxon>
        <taxon>Gnathifera</taxon>
        <taxon>Rotifera</taxon>
        <taxon>Eurotatoria</taxon>
        <taxon>Bdelloidea</taxon>
        <taxon>Adinetida</taxon>
        <taxon>Adinetidae</taxon>
        <taxon>Adineta</taxon>
    </lineage>
</organism>
<protein>
    <submittedName>
        <fullName evidence="1">Uncharacterized protein</fullName>
    </submittedName>
</protein>
<dbReference type="AlphaFoldDB" id="A0A820DU93"/>
<dbReference type="Proteomes" id="UP000663844">
    <property type="component" value="Unassembled WGS sequence"/>
</dbReference>
<evidence type="ECO:0000313" key="2">
    <source>
        <dbReference type="Proteomes" id="UP000663844"/>
    </source>
</evidence>
<sequence length="76" mass="9048">VISILQSFLLPNLLDDIPQLDYFNYLTYFVCPLQPFICVFSLPELIKILKAYWKKIGFLLDISRPFAMRDYQKDKL</sequence>
<gene>
    <name evidence="1" type="ORF">OXD698_LOCUS42765</name>
</gene>
<reference evidence="1" key="1">
    <citation type="submission" date="2021-02" db="EMBL/GenBank/DDBJ databases">
        <authorList>
            <person name="Nowell W R."/>
        </authorList>
    </citation>
    <scope>NUCLEOTIDE SEQUENCE</scope>
</reference>
<name>A0A820DU93_9BILA</name>
<dbReference type="EMBL" id="CAJOAZ010011495">
    <property type="protein sequence ID" value="CAF4238002.1"/>
    <property type="molecule type" value="Genomic_DNA"/>
</dbReference>